<dbReference type="EMBL" id="AEMG01000009">
    <property type="protein sequence ID" value="EFW92227.1"/>
    <property type="molecule type" value="Genomic_DNA"/>
</dbReference>
<reference evidence="5" key="2">
    <citation type="submission" date="2016-11" db="EMBL/GenBank/DDBJ databases">
        <authorList>
            <person name="Varghese N."/>
            <person name="Submissions S."/>
        </authorList>
    </citation>
    <scope>NUCLEOTIDE SEQUENCE [LARGE SCALE GENOMIC DNA]</scope>
    <source>
        <strain evidence="5">DX253</strain>
    </source>
</reference>
<accession>E7QUE8</accession>
<dbReference type="Pfam" id="PF24373">
    <property type="entry name" value="DUF7529"/>
    <property type="match status" value="1"/>
</dbReference>
<protein>
    <submittedName>
        <fullName evidence="2">Uncharacterized protein</fullName>
    </submittedName>
</protein>
<name>E7QUE8_HALPU</name>
<evidence type="ECO:0000313" key="2">
    <source>
        <dbReference type="EMBL" id="EFW92227.1"/>
    </source>
</evidence>
<dbReference type="eggNOG" id="arCOG02977">
    <property type="taxonomic scope" value="Archaea"/>
</dbReference>
<dbReference type="Proteomes" id="UP000184203">
    <property type="component" value="Unassembled WGS sequence"/>
</dbReference>
<feature type="region of interest" description="Disordered" evidence="1">
    <location>
        <begin position="150"/>
        <end position="176"/>
    </location>
</feature>
<dbReference type="InterPro" id="IPR055951">
    <property type="entry name" value="DUF7529"/>
</dbReference>
<reference evidence="2 4" key="1">
    <citation type="journal article" date="2014" name="ISME J.">
        <title>Trehalose/2-sulfotrehalose biosynthesis and glycine-betaine uptake are widely spread mechanisms for osmoadaptation in the Halobacteriales.</title>
        <authorList>
            <person name="Youssef N.H."/>
            <person name="Savage-Ashlock K.N."/>
            <person name="McCully A.L."/>
            <person name="Luedtke B."/>
            <person name="Shaw E.I."/>
            <person name="Hoff W.D."/>
            <person name="Elshahed M.S."/>
        </authorList>
    </citation>
    <scope>NUCLEOTIDE SEQUENCE [LARGE SCALE GENOMIC DNA]</scope>
    <source>
        <strain evidence="2 4">DX253</strain>
    </source>
</reference>
<dbReference type="EMBL" id="FRAN01000003">
    <property type="protein sequence ID" value="SHK92414.1"/>
    <property type="molecule type" value="Genomic_DNA"/>
</dbReference>
<organism evidence="2 4">
    <name type="scientific">Haladaptatus paucihalophilus DX253</name>
    <dbReference type="NCBI Taxonomy" id="797209"/>
    <lineage>
        <taxon>Archaea</taxon>
        <taxon>Methanobacteriati</taxon>
        <taxon>Methanobacteriota</taxon>
        <taxon>Stenosarchaea group</taxon>
        <taxon>Halobacteria</taxon>
        <taxon>Halobacteriales</taxon>
        <taxon>Haladaptataceae</taxon>
        <taxon>Haladaptatus</taxon>
    </lineage>
</organism>
<dbReference type="Proteomes" id="UP000003751">
    <property type="component" value="Unassembled WGS sequence"/>
</dbReference>
<sequence>MDGSTPNATAHSRAMPHWESVIADMEATTAEYDDDGWETMELHPGDVTPLWSDEDGEFGLDVLVPDNEFEALEELMDGGVSFDAFEVYRALADGLVFAVIVMEDREDETAVLYPVYYDVQGAEEMLADAMDAGTMYSFVRTLSEDRIRFTHDDPSLFQPPEEPETEDAESAEETDE</sequence>
<reference evidence="3" key="3">
    <citation type="submission" date="2016-11" db="EMBL/GenBank/DDBJ databases">
        <authorList>
            <person name="Jaros S."/>
            <person name="Januszkiewicz K."/>
            <person name="Wedrychowicz H."/>
        </authorList>
    </citation>
    <scope>NUCLEOTIDE SEQUENCE [LARGE SCALE GENOMIC DNA]</scope>
    <source>
        <strain evidence="3">DX253</strain>
    </source>
</reference>
<evidence type="ECO:0000256" key="1">
    <source>
        <dbReference type="SAM" id="MobiDB-lite"/>
    </source>
</evidence>
<dbReference type="RefSeq" id="WP_007980129.1">
    <property type="nucleotide sequence ID" value="NZ_AEMG01000009.1"/>
</dbReference>
<dbReference type="PATRIC" id="fig|797209.4.peg.2390"/>
<dbReference type="OrthoDB" id="325206at2157"/>
<gene>
    <name evidence="3" type="ORF">SAMN05444342_2636</name>
    <name evidence="2" type="ORF">ZOD2009_12140</name>
</gene>
<dbReference type="AlphaFoldDB" id="E7QUE8"/>
<evidence type="ECO:0000313" key="3">
    <source>
        <dbReference type="EMBL" id="SHK92414.1"/>
    </source>
</evidence>
<evidence type="ECO:0000313" key="5">
    <source>
        <dbReference type="Proteomes" id="UP000184203"/>
    </source>
</evidence>
<feature type="compositionally biased region" description="Acidic residues" evidence="1">
    <location>
        <begin position="161"/>
        <end position="176"/>
    </location>
</feature>
<evidence type="ECO:0000313" key="4">
    <source>
        <dbReference type="Proteomes" id="UP000003751"/>
    </source>
</evidence>
<proteinExistence type="predicted"/>
<keyword evidence="5" id="KW-1185">Reference proteome</keyword>